<proteinExistence type="predicted"/>
<dbReference type="AlphaFoldDB" id="A0AAW0N0A6"/>
<comment type="caution">
    <text evidence="2">The sequence shown here is derived from an EMBL/GenBank/DDBJ whole genome shotgun (WGS) entry which is preliminary data.</text>
</comment>
<evidence type="ECO:0000313" key="2">
    <source>
        <dbReference type="EMBL" id="KAK7887259.1"/>
    </source>
</evidence>
<name>A0AAW0N0A6_9GOBI</name>
<reference evidence="3" key="1">
    <citation type="submission" date="2024-04" db="EMBL/GenBank/DDBJ databases">
        <title>Salinicola lusitanus LLJ914,a marine bacterium isolated from the Okinawa Trough.</title>
        <authorList>
            <person name="Li J."/>
        </authorList>
    </citation>
    <scope>NUCLEOTIDE SEQUENCE [LARGE SCALE GENOMIC DNA]</scope>
</reference>
<feature type="compositionally biased region" description="Polar residues" evidence="1">
    <location>
        <begin position="35"/>
        <end position="47"/>
    </location>
</feature>
<organism evidence="2 3">
    <name type="scientific">Mugilogobius chulae</name>
    <name type="common">yellowstripe goby</name>
    <dbReference type="NCBI Taxonomy" id="88201"/>
    <lineage>
        <taxon>Eukaryota</taxon>
        <taxon>Metazoa</taxon>
        <taxon>Chordata</taxon>
        <taxon>Craniata</taxon>
        <taxon>Vertebrata</taxon>
        <taxon>Euteleostomi</taxon>
        <taxon>Actinopterygii</taxon>
        <taxon>Neopterygii</taxon>
        <taxon>Teleostei</taxon>
        <taxon>Neoteleostei</taxon>
        <taxon>Acanthomorphata</taxon>
        <taxon>Gobiaria</taxon>
        <taxon>Gobiiformes</taxon>
        <taxon>Gobioidei</taxon>
        <taxon>Gobiidae</taxon>
        <taxon>Gobionellinae</taxon>
        <taxon>Mugilogobius</taxon>
    </lineage>
</organism>
<sequence>MARRHSLCQWILRQADFTLHILHRTETDRLHDIPSSANRGHSQFSRDSPNKTKAKIAQVESGCSQNEGEIIPLSVKGERGGHFEGSTDRARFHRVAFGKQCTASARLIKASKRAEMQMDLGPFITHALNLLAVVSHGGREPLNQL</sequence>
<gene>
    <name evidence="2" type="ORF">WMY93_026880</name>
</gene>
<accession>A0AAW0N0A6</accession>
<protein>
    <submittedName>
        <fullName evidence="2">Uncharacterized protein</fullName>
    </submittedName>
</protein>
<evidence type="ECO:0000313" key="3">
    <source>
        <dbReference type="Proteomes" id="UP001460270"/>
    </source>
</evidence>
<dbReference type="Proteomes" id="UP001460270">
    <property type="component" value="Unassembled WGS sequence"/>
</dbReference>
<dbReference type="EMBL" id="JBBPFD010000019">
    <property type="protein sequence ID" value="KAK7887259.1"/>
    <property type="molecule type" value="Genomic_DNA"/>
</dbReference>
<feature type="region of interest" description="Disordered" evidence="1">
    <location>
        <begin position="31"/>
        <end position="51"/>
    </location>
</feature>
<keyword evidence="3" id="KW-1185">Reference proteome</keyword>
<evidence type="ECO:0000256" key="1">
    <source>
        <dbReference type="SAM" id="MobiDB-lite"/>
    </source>
</evidence>